<accession>A0A6A7Y6K9</accession>
<dbReference type="RefSeq" id="WP_153484846.1">
    <property type="nucleotide sequence ID" value="NZ_VWNA01000001.1"/>
</dbReference>
<dbReference type="PANTHER" id="PTHR43877">
    <property type="entry name" value="AMINOALKYLPHOSPHONATE N-ACETYLTRANSFERASE-RELATED-RELATED"/>
    <property type="match status" value="1"/>
</dbReference>
<keyword evidence="5" id="KW-1185">Reference proteome</keyword>
<sequence>MAKQQLEIVAPTEAHRAAWDVLYRDYAHFYEVEQTDEMRERVWTWLNDPTHEVKGLVAIDGSGHVVGLAHYRSYARPLAASVGGFLDDLFVAPAARGSGAAAGLIDAVVQIGRTRGWTVLRWITAEDNYRARGLYDRVATRTKWVTYDIRI</sequence>
<evidence type="ECO:0000256" key="2">
    <source>
        <dbReference type="ARBA" id="ARBA00023315"/>
    </source>
</evidence>
<dbReference type="AlphaFoldDB" id="A0A6A7Y6K9"/>
<evidence type="ECO:0000256" key="1">
    <source>
        <dbReference type="ARBA" id="ARBA00022679"/>
    </source>
</evidence>
<feature type="domain" description="N-acetyltransferase" evidence="3">
    <location>
        <begin position="6"/>
        <end position="151"/>
    </location>
</feature>
<dbReference type="SUPFAM" id="SSF55729">
    <property type="entry name" value="Acyl-CoA N-acyltransferases (Nat)"/>
    <property type="match status" value="1"/>
</dbReference>
<evidence type="ECO:0000313" key="4">
    <source>
        <dbReference type="EMBL" id="MQT14335.1"/>
    </source>
</evidence>
<proteinExistence type="predicted"/>
<name>A0A6A7Y6K9_9HYPH</name>
<dbReference type="GO" id="GO:0016747">
    <property type="term" value="F:acyltransferase activity, transferring groups other than amino-acyl groups"/>
    <property type="evidence" value="ECO:0007669"/>
    <property type="project" value="InterPro"/>
</dbReference>
<dbReference type="InterPro" id="IPR050832">
    <property type="entry name" value="Bact_Acetyltransf"/>
</dbReference>
<evidence type="ECO:0000259" key="3">
    <source>
        <dbReference type="PROSITE" id="PS51186"/>
    </source>
</evidence>
<dbReference type="Pfam" id="PF00583">
    <property type="entry name" value="Acetyltransf_1"/>
    <property type="match status" value="1"/>
</dbReference>
<dbReference type="InterPro" id="IPR016181">
    <property type="entry name" value="Acyl_CoA_acyltransferase"/>
</dbReference>
<dbReference type="Gene3D" id="3.40.630.30">
    <property type="match status" value="1"/>
</dbReference>
<organism evidence="4 5">
    <name type="scientific">Segnochrobactrum spirostomi</name>
    <dbReference type="NCBI Taxonomy" id="2608987"/>
    <lineage>
        <taxon>Bacteria</taxon>
        <taxon>Pseudomonadati</taxon>
        <taxon>Pseudomonadota</taxon>
        <taxon>Alphaproteobacteria</taxon>
        <taxon>Hyphomicrobiales</taxon>
        <taxon>Segnochrobactraceae</taxon>
        <taxon>Segnochrobactrum</taxon>
    </lineage>
</organism>
<evidence type="ECO:0000313" key="5">
    <source>
        <dbReference type="Proteomes" id="UP000332515"/>
    </source>
</evidence>
<comment type="caution">
    <text evidence="4">The sequence shown here is derived from an EMBL/GenBank/DDBJ whole genome shotgun (WGS) entry which is preliminary data.</text>
</comment>
<keyword evidence="2" id="KW-0012">Acyltransferase</keyword>
<dbReference type="EMBL" id="VWNA01000001">
    <property type="protein sequence ID" value="MQT14335.1"/>
    <property type="molecule type" value="Genomic_DNA"/>
</dbReference>
<dbReference type="Proteomes" id="UP000332515">
    <property type="component" value="Unassembled WGS sequence"/>
</dbReference>
<protein>
    <submittedName>
        <fullName evidence="4">GNAT family N-acetyltransferase</fullName>
    </submittedName>
</protein>
<keyword evidence="1 4" id="KW-0808">Transferase</keyword>
<reference evidence="4 5" key="1">
    <citation type="submission" date="2019-09" db="EMBL/GenBank/DDBJ databases">
        <title>Segnochrobactrum spirostomi gen. nov., sp. nov., isolated from the ciliate Spirostomum cf. yagiui and description of a novel family, Segnochrobactraceae fam. nov. within the order Rhizobiales of the class Alphaproteobacteria.</title>
        <authorList>
            <person name="Akter S."/>
            <person name="Shazib S.U.A."/>
            <person name="Shin M.K."/>
        </authorList>
    </citation>
    <scope>NUCLEOTIDE SEQUENCE [LARGE SCALE GENOMIC DNA]</scope>
    <source>
        <strain evidence="4 5">Sp-1</strain>
    </source>
</reference>
<dbReference type="PROSITE" id="PS51186">
    <property type="entry name" value="GNAT"/>
    <property type="match status" value="1"/>
</dbReference>
<dbReference type="PANTHER" id="PTHR43877:SF2">
    <property type="entry name" value="AMINOALKYLPHOSPHONATE N-ACETYLTRANSFERASE-RELATED"/>
    <property type="match status" value="1"/>
</dbReference>
<gene>
    <name evidence="4" type="ORF">F0357_17115</name>
</gene>
<dbReference type="InterPro" id="IPR000182">
    <property type="entry name" value="GNAT_dom"/>
</dbReference>